<keyword evidence="3 7" id="KW-0813">Transport</keyword>
<dbReference type="GO" id="GO:0042144">
    <property type="term" value="P:vacuole fusion, non-autophagic"/>
    <property type="evidence" value="ECO:0007669"/>
    <property type="project" value="EnsemblFungi"/>
</dbReference>
<keyword evidence="4 7" id="KW-0931">ER-Golgi transport</keyword>
<evidence type="ECO:0000256" key="3">
    <source>
        <dbReference type="ARBA" id="ARBA00022448"/>
    </source>
</evidence>
<dbReference type="PANTHER" id="PTHR13768:SF8">
    <property type="entry name" value="ALPHA-SOLUBLE NSF ATTACHMENT PROTEIN"/>
    <property type="match status" value="1"/>
</dbReference>
<dbReference type="eggNOG" id="KOG1586">
    <property type="taxonomic scope" value="Eukaryota"/>
</dbReference>
<dbReference type="GO" id="GO:0005774">
    <property type="term" value="C:vacuolar membrane"/>
    <property type="evidence" value="ECO:0007669"/>
    <property type="project" value="TreeGrafter"/>
</dbReference>
<keyword evidence="6 7" id="KW-0472">Membrane</keyword>
<dbReference type="GO" id="GO:0005483">
    <property type="term" value="F:soluble NSF attachment protein activity"/>
    <property type="evidence" value="ECO:0007669"/>
    <property type="project" value="EnsemblFungi"/>
</dbReference>
<evidence type="ECO:0000256" key="2">
    <source>
        <dbReference type="ARBA" id="ARBA00010050"/>
    </source>
</evidence>
<dbReference type="GO" id="GO:0005829">
    <property type="term" value="C:cytosol"/>
    <property type="evidence" value="ECO:0007669"/>
    <property type="project" value="EnsemblFungi"/>
</dbReference>
<organism evidence="8 9">
    <name type="scientific">Beauveria bassiana D1-5</name>
    <dbReference type="NCBI Taxonomy" id="1245745"/>
    <lineage>
        <taxon>Eukaryota</taxon>
        <taxon>Fungi</taxon>
        <taxon>Dikarya</taxon>
        <taxon>Ascomycota</taxon>
        <taxon>Pezizomycotina</taxon>
        <taxon>Sordariomycetes</taxon>
        <taxon>Hypocreomycetidae</taxon>
        <taxon>Hypocreales</taxon>
        <taxon>Cordycipitaceae</taxon>
        <taxon>Beauveria</taxon>
    </lineage>
</organism>
<name>A0A0A2W6K6_BEABA</name>
<dbReference type="FunFam" id="1.25.40.10:FF:000049">
    <property type="entry name" value="Alpha-soluble NSF attachment protein-like"/>
    <property type="match status" value="1"/>
</dbReference>
<dbReference type="HOGENOM" id="CLU_046329_1_0_1"/>
<evidence type="ECO:0000256" key="5">
    <source>
        <dbReference type="ARBA" id="ARBA00022927"/>
    </source>
</evidence>
<dbReference type="SUPFAM" id="SSF48452">
    <property type="entry name" value="TPR-like"/>
    <property type="match status" value="1"/>
</dbReference>
<dbReference type="GO" id="GO:0019905">
    <property type="term" value="F:syntaxin binding"/>
    <property type="evidence" value="ECO:0007669"/>
    <property type="project" value="TreeGrafter"/>
</dbReference>
<proteinExistence type="inferred from homology"/>
<dbReference type="EMBL" id="ANFO01000567">
    <property type="protein sequence ID" value="KGQ08594.1"/>
    <property type="molecule type" value="Genomic_DNA"/>
</dbReference>
<dbReference type="GO" id="GO:0006886">
    <property type="term" value="P:intracellular protein transport"/>
    <property type="evidence" value="ECO:0007669"/>
    <property type="project" value="UniProtKB-UniRule"/>
</dbReference>
<dbReference type="Gene3D" id="1.25.40.10">
    <property type="entry name" value="Tetratricopeptide repeat domain"/>
    <property type="match status" value="1"/>
</dbReference>
<dbReference type="GO" id="GO:0048280">
    <property type="term" value="P:vesicle fusion with Golgi apparatus"/>
    <property type="evidence" value="ECO:0007669"/>
    <property type="project" value="EnsemblFungi"/>
</dbReference>
<keyword evidence="5 7" id="KW-0653">Protein transport</keyword>
<comment type="caution">
    <text evidence="8">The sequence shown here is derived from an EMBL/GenBank/DDBJ whole genome shotgun (WGS) entry which is preliminary data.</text>
</comment>
<dbReference type="GO" id="GO:0001671">
    <property type="term" value="F:ATPase activator activity"/>
    <property type="evidence" value="ECO:0007669"/>
    <property type="project" value="EnsemblFungi"/>
</dbReference>
<dbReference type="InterPro" id="IPR011990">
    <property type="entry name" value="TPR-like_helical_dom_sf"/>
</dbReference>
<comment type="similarity">
    <text evidence="2 7">Belongs to the SNAP family.</text>
</comment>
<reference evidence="8 9" key="1">
    <citation type="submission" date="2012-10" db="EMBL/GenBank/DDBJ databases">
        <title>Genome sequencing and analysis of entomopathogenic fungi Beauveria bassiana D1-5.</title>
        <authorList>
            <person name="Li Q."/>
            <person name="Wang L."/>
            <person name="Zhang Z."/>
            <person name="Wang Q."/>
            <person name="Ren J."/>
            <person name="Wang M."/>
            <person name="Xu W."/>
            <person name="Wang J."/>
            <person name="Lu Y."/>
            <person name="Du Q."/>
            <person name="Sun Z."/>
        </authorList>
    </citation>
    <scope>NUCLEOTIDE SEQUENCE [LARGE SCALE GENOMIC DNA]</scope>
    <source>
        <strain evidence="8 9">D1-5</strain>
    </source>
</reference>
<dbReference type="InterPro" id="IPR000744">
    <property type="entry name" value="NSF_attach"/>
</dbReference>
<evidence type="ECO:0000313" key="9">
    <source>
        <dbReference type="Proteomes" id="UP000030106"/>
    </source>
</evidence>
<dbReference type="GO" id="GO:0035494">
    <property type="term" value="P:SNARE complex disassembly"/>
    <property type="evidence" value="ECO:0007669"/>
    <property type="project" value="EnsemblFungi"/>
</dbReference>
<comment type="subcellular location">
    <subcellularLocation>
        <location evidence="1 7">Membrane</location>
        <topology evidence="1 7">Peripheral membrane protein</topology>
    </subcellularLocation>
</comment>
<evidence type="ECO:0000256" key="7">
    <source>
        <dbReference type="RuleBase" id="RU367013"/>
    </source>
</evidence>
<gene>
    <name evidence="8" type="ORF">BBAD15_g6109</name>
</gene>
<dbReference type="OrthoDB" id="9984275at2759"/>
<dbReference type="GO" id="GO:0006914">
    <property type="term" value="P:autophagy"/>
    <property type="evidence" value="ECO:0007669"/>
    <property type="project" value="EnsemblFungi"/>
</dbReference>
<dbReference type="STRING" id="1245745.A0A0A2W6K6"/>
<dbReference type="Pfam" id="PF14938">
    <property type="entry name" value="SNAP"/>
    <property type="match status" value="2"/>
</dbReference>
<evidence type="ECO:0000256" key="1">
    <source>
        <dbReference type="ARBA" id="ARBA00004170"/>
    </source>
</evidence>
<evidence type="ECO:0000313" key="8">
    <source>
        <dbReference type="EMBL" id="KGQ08594.1"/>
    </source>
</evidence>
<dbReference type="GO" id="GO:0031201">
    <property type="term" value="C:SNARE complex"/>
    <property type="evidence" value="ECO:0007669"/>
    <property type="project" value="EnsemblFungi"/>
</dbReference>
<dbReference type="Proteomes" id="UP000030106">
    <property type="component" value="Unassembled WGS sequence"/>
</dbReference>
<evidence type="ECO:0000256" key="6">
    <source>
        <dbReference type="ARBA" id="ARBA00023136"/>
    </source>
</evidence>
<protein>
    <submittedName>
        <fullName evidence="8">Putative vesicular-fusion protein sec17</fullName>
    </submittedName>
</protein>
<sequence length="329" mass="36552">MTPPPLPKPVGDSLILTGASLPKSQADKTLQGAGSGFSFFGGREDKYQNAADLYVQAANAFKMQKQGQHRPIRFARPAALKLTVAPAYIDLEAGKAFEKAAEVFTKNLNEPDDAANSLIDAFKAYRKTDAQSAVRCVKVAIQRYCAKGNFRRAAGQQEALAEVYEQELGDTKSALEALESAASWYEGDNANALANKLWIKVADMAAFEGDYYKAIENYEKVAAVSIDNNLMKYSVKDYFLKAGICHLASGDMVATHRALDKYRDMDPSFATQREHMLLVDLCEAIEEKNKDQFTDKLYQYDQMSKLDKWKTGMLVKVKNTIEEADDEFA</sequence>
<comment type="function">
    <text evidence="7">Required for vesicular transport between the endoplasmic reticulum and the Golgi apparatus.</text>
</comment>
<dbReference type="CDD" id="cd15832">
    <property type="entry name" value="SNAP"/>
    <property type="match status" value="1"/>
</dbReference>
<accession>A0A0A2W6K6</accession>
<dbReference type="PANTHER" id="PTHR13768">
    <property type="entry name" value="SOLUBLE NSF ATTACHMENT PROTEIN SNAP"/>
    <property type="match status" value="1"/>
</dbReference>
<evidence type="ECO:0000256" key="4">
    <source>
        <dbReference type="ARBA" id="ARBA00022892"/>
    </source>
</evidence>
<dbReference type="AlphaFoldDB" id="A0A0A2W6K6"/>